<reference evidence="1 2" key="1">
    <citation type="submission" date="2020-08" db="EMBL/GenBank/DDBJ databases">
        <title>Genome public.</title>
        <authorList>
            <person name="Liu C."/>
            <person name="Sun Q."/>
        </authorList>
    </citation>
    <scope>NUCLEOTIDE SEQUENCE [LARGE SCALE GENOMIC DNA]</scope>
    <source>
        <strain evidence="1 2">BX3</strain>
    </source>
</reference>
<evidence type="ECO:0000313" key="2">
    <source>
        <dbReference type="Proteomes" id="UP000637513"/>
    </source>
</evidence>
<dbReference type="Proteomes" id="UP000637513">
    <property type="component" value="Unassembled WGS sequence"/>
</dbReference>
<dbReference type="Gene3D" id="3.40.50.2000">
    <property type="entry name" value="Glycogen Phosphorylase B"/>
    <property type="match status" value="1"/>
</dbReference>
<proteinExistence type="predicted"/>
<accession>A0ABR7MVE9</accession>
<comment type="caution">
    <text evidence="1">The sequence shown here is derived from an EMBL/GenBank/DDBJ whole genome shotgun (WGS) entry which is preliminary data.</text>
</comment>
<gene>
    <name evidence="1" type="ORF">H8700_08660</name>
</gene>
<keyword evidence="2" id="KW-1185">Reference proteome</keyword>
<protein>
    <submittedName>
        <fullName evidence="1">Glycosyltransferase</fullName>
    </submittedName>
</protein>
<dbReference type="SUPFAM" id="SSF53756">
    <property type="entry name" value="UDP-Glycosyltransferase/glycogen phosphorylase"/>
    <property type="match status" value="1"/>
</dbReference>
<name>A0ABR7MVE9_9FIRM</name>
<dbReference type="RefSeq" id="WP_249305142.1">
    <property type="nucleotide sequence ID" value="NZ_JACRSW010000031.1"/>
</dbReference>
<organism evidence="1 2">
    <name type="scientific">Jutongia hominis</name>
    <dbReference type="NCBI Taxonomy" id="2763664"/>
    <lineage>
        <taxon>Bacteria</taxon>
        <taxon>Bacillati</taxon>
        <taxon>Bacillota</taxon>
        <taxon>Clostridia</taxon>
        <taxon>Lachnospirales</taxon>
        <taxon>Lachnospiraceae</taxon>
        <taxon>Jutongia</taxon>
    </lineage>
</organism>
<sequence>MNSLTEILRSYKECQDKNAFKELDNMIYDYLSQAAIEQKDLLIEACKEVLEPCADRKNTGYQRQEEKMTKEFFCFILSLLMRLEKKTEDTNSLLKEILLGDFNADELYYIWNQFKRLSLKKMVQTDRESYNLLERIYRKSYGIYFEKTKSQLEKIPKEQRDPACIVVLTIQLLGMNHAPTKTLIERVKWLKKLGKKVFIVNTTEQYLAAGEIPIYDPAVGSVEESYRNAHVIRFGEDEFDFLQISEKMTIERKLRTVLRLIRQVKPFYILSMGTGSMTADLCGQAIPTASMALAFSNLPHTMNPMKILGRMIREEEKETFANMDVIESRFTFELKEQTHTFTRKEYRIPEDAFVLVIVGIRLDYELSDDFTKLLITLEKEGFFVVLAGKFETYSDWCQNDPVLEQNTNFIGYCEDMEALMEICDLYINPIRLGGGFSVIEAFAKGVPGVYTKTGDVFVSGGPDFAVNDLSEMKEQIERYRKDDAFYREMSAKAKDRAKLMTSSESAIRDLNDAIEQRVREKYW</sequence>
<dbReference type="Pfam" id="PF13692">
    <property type="entry name" value="Glyco_trans_1_4"/>
    <property type="match status" value="1"/>
</dbReference>
<dbReference type="EMBL" id="JACRSW010000031">
    <property type="protein sequence ID" value="MBC8557778.1"/>
    <property type="molecule type" value="Genomic_DNA"/>
</dbReference>
<evidence type="ECO:0000313" key="1">
    <source>
        <dbReference type="EMBL" id="MBC8557778.1"/>
    </source>
</evidence>